<dbReference type="GO" id="GO:0007017">
    <property type="term" value="P:microtubule-based process"/>
    <property type="evidence" value="ECO:0007669"/>
    <property type="project" value="InterPro"/>
</dbReference>
<dbReference type="HOGENOM" id="CLU_070944_5_0_1"/>
<accession>T1HWK0</accession>
<dbReference type="EMBL" id="ACPB03005538">
    <property type="status" value="NOT_ANNOTATED_CDS"/>
    <property type="molecule type" value="Genomic_DNA"/>
</dbReference>
<evidence type="ECO:0000313" key="2">
    <source>
        <dbReference type="Proteomes" id="UP000015103"/>
    </source>
</evidence>
<dbReference type="STRING" id="13249.T1HWK0"/>
<evidence type="ECO:0000313" key="1">
    <source>
        <dbReference type="EnsemblMetazoa" id="RPRC008420-PA"/>
    </source>
</evidence>
<dbReference type="EnsemblMetazoa" id="RPRC008420-RA">
    <property type="protein sequence ID" value="RPRC008420-PA"/>
    <property type="gene ID" value="RPRC008420"/>
</dbReference>
<sequence length="68" mass="7804">MAIDRSIAFNHPITKKAASIMKSTLEEKYGPIWHVIIGQSYGFDVHHFPKTMLHIYLDGIFGITVWKC</sequence>
<name>T1HWK0_RHOPR</name>
<dbReference type="Proteomes" id="UP000015103">
    <property type="component" value="Unassembled WGS sequence"/>
</dbReference>
<keyword evidence="2" id="KW-1185">Reference proteome</keyword>
<dbReference type="AlphaFoldDB" id="T1HWK0"/>
<dbReference type="Pfam" id="PF01221">
    <property type="entry name" value="Dynein_light"/>
    <property type="match status" value="1"/>
</dbReference>
<dbReference type="VEuPathDB" id="VectorBase:RPRC008420"/>
<dbReference type="eggNOG" id="KOG3430">
    <property type="taxonomic scope" value="Eukaryota"/>
</dbReference>
<reference evidence="1" key="1">
    <citation type="submission" date="2015-05" db="UniProtKB">
        <authorList>
            <consortium name="EnsemblMetazoa"/>
        </authorList>
    </citation>
    <scope>IDENTIFICATION</scope>
</reference>
<protein>
    <submittedName>
        <fullName evidence="1">Dynein light chain</fullName>
    </submittedName>
</protein>
<proteinExistence type="predicted"/>
<dbReference type="InParanoid" id="T1HWK0"/>
<organism evidence="1 2">
    <name type="scientific">Rhodnius prolixus</name>
    <name type="common">Triatomid bug</name>
    <dbReference type="NCBI Taxonomy" id="13249"/>
    <lineage>
        <taxon>Eukaryota</taxon>
        <taxon>Metazoa</taxon>
        <taxon>Ecdysozoa</taxon>
        <taxon>Arthropoda</taxon>
        <taxon>Hexapoda</taxon>
        <taxon>Insecta</taxon>
        <taxon>Pterygota</taxon>
        <taxon>Neoptera</taxon>
        <taxon>Paraneoptera</taxon>
        <taxon>Hemiptera</taxon>
        <taxon>Heteroptera</taxon>
        <taxon>Panheteroptera</taxon>
        <taxon>Cimicomorpha</taxon>
        <taxon>Reduviidae</taxon>
        <taxon>Triatominae</taxon>
        <taxon>Rhodnius</taxon>
    </lineage>
</organism>
<dbReference type="InterPro" id="IPR001372">
    <property type="entry name" value="Dynein_light_chain_typ-1/2"/>
</dbReference>
<dbReference type="GO" id="GO:0030286">
    <property type="term" value="C:dynein complex"/>
    <property type="evidence" value="ECO:0007669"/>
    <property type="project" value="InterPro"/>
</dbReference>
<dbReference type="Gene3D" id="3.30.740.10">
    <property type="entry name" value="Protein Inhibitor Of Neuronal Nitric Oxide Synthase"/>
    <property type="match status" value="1"/>
</dbReference>
<dbReference type="SUPFAM" id="SSF54648">
    <property type="entry name" value="DLC"/>
    <property type="match status" value="1"/>
</dbReference>
<dbReference type="SMART" id="SM01375">
    <property type="entry name" value="Dynein_light"/>
    <property type="match status" value="1"/>
</dbReference>
<dbReference type="InterPro" id="IPR037177">
    <property type="entry name" value="DLC_sf"/>
</dbReference>